<sequence length="195" mass="22675">MELSFTEELAFFNQVDDYKSYVATLKSLLGRCHSQEELDTVKDAIEVVKERLMTSNPEFRDIMGAREQAVKLKAEYEQAIHKAKMSEAKNDAARIHREALAKADRIKNEAMSKASVNDWVANTKYKTYEPEEKKRQLETGIGCPNPKCGDHGKNRGNTINSVATCMSCMHRLVPRTEYKEYNRKYWRNYNRRKKK</sequence>
<proteinExistence type="predicted"/>
<evidence type="ECO:0000256" key="1">
    <source>
        <dbReference type="SAM" id="Coils"/>
    </source>
</evidence>
<name>A0A0F8WQY6_9ZZZZ</name>
<keyword evidence="1" id="KW-0175">Coiled coil</keyword>
<accession>A0A0F8WQY6</accession>
<dbReference type="AlphaFoldDB" id="A0A0F8WQY6"/>
<dbReference type="EMBL" id="LAZR01063656">
    <property type="protein sequence ID" value="KKK59073.1"/>
    <property type="molecule type" value="Genomic_DNA"/>
</dbReference>
<organism evidence="2">
    <name type="scientific">marine sediment metagenome</name>
    <dbReference type="NCBI Taxonomy" id="412755"/>
    <lineage>
        <taxon>unclassified sequences</taxon>
        <taxon>metagenomes</taxon>
        <taxon>ecological metagenomes</taxon>
    </lineage>
</organism>
<feature type="coiled-coil region" evidence="1">
    <location>
        <begin position="62"/>
        <end position="89"/>
    </location>
</feature>
<protein>
    <submittedName>
        <fullName evidence="2">Uncharacterized protein</fullName>
    </submittedName>
</protein>
<gene>
    <name evidence="2" type="ORF">LCGC14_3038040</name>
</gene>
<evidence type="ECO:0000313" key="2">
    <source>
        <dbReference type="EMBL" id="KKK59073.1"/>
    </source>
</evidence>
<reference evidence="2" key="1">
    <citation type="journal article" date="2015" name="Nature">
        <title>Complex archaea that bridge the gap between prokaryotes and eukaryotes.</title>
        <authorList>
            <person name="Spang A."/>
            <person name="Saw J.H."/>
            <person name="Jorgensen S.L."/>
            <person name="Zaremba-Niedzwiedzka K."/>
            <person name="Martijn J."/>
            <person name="Lind A.E."/>
            <person name="van Eijk R."/>
            <person name="Schleper C."/>
            <person name="Guy L."/>
            <person name="Ettema T.J."/>
        </authorList>
    </citation>
    <scope>NUCLEOTIDE SEQUENCE</scope>
</reference>
<comment type="caution">
    <text evidence="2">The sequence shown here is derived from an EMBL/GenBank/DDBJ whole genome shotgun (WGS) entry which is preliminary data.</text>
</comment>